<protein>
    <submittedName>
        <fullName evidence="7">MarR family transcriptional regulator</fullName>
    </submittedName>
</protein>
<dbReference type="GO" id="GO:0003700">
    <property type="term" value="F:DNA-binding transcription factor activity"/>
    <property type="evidence" value="ECO:0007669"/>
    <property type="project" value="InterPro"/>
</dbReference>
<dbReference type="GO" id="GO:0006950">
    <property type="term" value="P:response to stress"/>
    <property type="evidence" value="ECO:0007669"/>
    <property type="project" value="TreeGrafter"/>
</dbReference>
<evidence type="ECO:0000256" key="4">
    <source>
        <dbReference type="ARBA" id="ARBA00023125"/>
    </source>
</evidence>
<organism evidence="7 8">
    <name type="scientific">Spirosoma terrae</name>
    <dbReference type="NCBI Taxonomy" id="1968276"/>
    <lineage>
        <taxon>Bacteria</taxon>
        <taxon>Pseudomonadati</taxon>
        <taxon>Bacteroidota</taxon>
        <taxon>Cytophagia</taxon>
        <taxon>Cytophagales</taxon>
        <taxon>Cytophagaceae</taxon>
        <taxon>Spirosoma</taxon>
    </lineage>
</organism>
<keyword evidence="3" id="KW-0805">Transcription regulation</keyword>
<evidence type="ECO:0000256" key="3">
    <source>
        <dbReference type="ARBA" id="ARBA00023015"/>
    </source>
</evidence>
<dbReference type="PANTHER" id="PTHR33164">
    <property type="entry name" value="TRANSCRIPTIONAL REGULATOR, MARR FAMILY"/>
    <property type="match status" value="1"/>
</dbReference>
<dbReference type="GO" id="GO:0005737">
    <property type="term" value="C:cytoplasm"/>
    <property type="evidence" value="ECO:0007669"/>
    <property type="project" value="UniProtKB-SubCell"/>
</dbReference>
<dbReference type="AlphaFoldDB" id="A0A6L9LDT5"/>
<dbReference type="Proteomes" id="UP000474175">
    <property type="component" value="Unassembled WGS sequence"/>
</dbReference>
<dbReference type="PROSITE" id="PS50995">
    <property type="entry name" value="HTH_MARR_2"/>
    <property type="match status" value="1"/>
</dbReference>
<dbReference type="SMART" id="SM00347">
    <property type="entry name" value="HTH_MARR"/>
    <property type="match status" value="1"/>
</dbReference>
<dbReference type="FunFam" id="1.10.10.10:FF:000163">
    <property type="entry name" value="MarR family transcriptional regulator"/>
    <property type="match status" value="1"/>
</dbReference>
<dbReference type="EMBL" id="JAAFZH010000019">
    <property type="protein sequence ID" value="NDU98705.1"/>
    <property type="molecule type" value="Genomic_DNA"/>
</dbReference>
<feature type="domain" description="HTH marR-type" evidence="6">
    <location>
        <begin position="11"/>
        <end position="141"/>
    </location>
</feature>
<dbReference type="InterPro" id="IPR036390">
    <property type="entry name" value="WH_DNA-bd_sf"/>
</dbReference>
<evidence type="ECO:0000256" key="2">
    <source>
        <dbReference type="ARBA" id="ARBA00022490"/>
    </source>
</evidence>
<dbReference type="SUPFAM" id="SSF46785">
    <property type="entry name" value="Winged helix' DNA-binding domain"/>
    <property type="match status" value="1"/>
</dbReference>
<evidence type="ECO:0000256" key="1">
    <source>
        <dbReference type="ARBA" id="ARBA00004496"/>
    </source>
</evidence>
<dbReference type="RefSeq" id="WP_163954834.1">
    <property type="nucleotide sequence ID" value="NZ_JAAFZH010000019.1"/>
</dbReference>
<keyword evidence="5" id="KW-0804">Transcription</keyword>
<sequence length="147" mass="16737">MEAQRTSLKLEEQLCFPLYTASRLVTQCYGPVLTALGITYPQYLVLLVLWENDDVNLSFIAQRLQLQSNTLTPLLKRMQEQGLITRTRSESDERNIVIALTDKAKNMKQEAEQIPQYLADKLPLSLDEARQLYSILYKLINSTGAAS</sequence>
<accession>A0A6L9LDT5</accession>
<proteinExistence type="predicted"/>
<dbReference type="InterPro" id="IPR039422">
    <property type="entry name" value="MarR/SlyA-like"/>
</dbReference>
<gene>
    <name evidence="7" type="ORF">GK108_27725</name>
</gene>
<dbReference type="PANTHER" id="PTHR33164:SF5">
    <property type="entry name" value="ORGANIC HYDROPEROXIDE RESISTANCE TRANSCRIPTIONAL REGULATOR"/>
    <property type="match status" value="1"/>
</dbReference>
<dbReference type="Pfam" id="PF22381">
    <property type="entry name" value="Staph_reg_Sar_Rot"/>
    <property type="match status" value="1"/>
</dbReference>
<comment type="subcellular location">
    <subcellularLocation>
        <location evidence="1">Cytoplasm</location>
    </subcellularLocation>
</comment>
<keyword evidence="4" id="KW-0238">DNA-binding</keyword>
<keyword evidence="8" id="KW-1185">Reference proteome</keyword>
<evidence type="ECO:0000259" key="6">
    <source>
        <dbReference type="PROSITE" id="PS50995"/>
    </source>
</evidence>
<evidence type="ECO:0000313" key="7">
    <source>
        <dbReference type="EMBL" id="NDU98705.1"/>
    </source>
</evidence>
<comment type="caution">
    <text evidence="7">The sequence shown here is derived from an EMBL/GenBank/DDBJ whole genome shotgun (WGS) entry which is preliminary data.</text>
</comment>
<reference evidence="7 8" key="1">
    <citation type="submission" date="2020-02" db="EMBL/GenBank/DDBJ databases">
        <title>Draft genome sequence of two Spirosoma agri KCTC 52727 and Spirosoma terrae KCTC 52035.</title>
        <authorList>
            <person name="Rojas J."/>
            <person name="Ambika Manirajan B."/>
            <person name="Suarez C."/>
            <person name="Ratering S."/>
            <person name="Schnell S."/>
        </authorList>
    </citation>
    <scope>NUCLEOTIDE SEQUENCE [LARGE SCALE GENOMIC DNA]</scope>
    <source>
        <strain evidence="7 8">KCTC 52035</strain>
    </source>
</reference>
<evidence type="ECO:0000313" key="8">
    <source>
        <dbReference type="Proteomes" id="UP000474175"/>
    </source>
</evidence>
<evidence type="ECO:0000256" key="5">
    <source>
        <dbReference type="ARBA" id="ARBA00023163"/>
    </source>
</evidence>
<dbReference type="GO" id="GO:0003677">
    <property type="term" value="F:DNA binding"/>
    <property type="evidence" value="ECO:0007669"/>
    <property type="project" value="UniProtKB-KW"/>
</dbReference>
<dbReference type="InterPro" id="IPR036388">
    <property type="entry name" value="WH-like_DNA-bd_sf"/>
</dbReference>
<name>A0A6L9LDT5_9BACT</name>
<keyword evidence="2" id="KW-0963">Cytoplasm</keyword>
<dbReference type="Gene3D" id="1.10.10.10">
    <property type="entry name" value="Winged helix-like DNA-binding domain superfamily/Winged helix DNA-binding domain"/>
    <property type="match status" value="1"/>
</dbReference>
<dbReference type="InterPro" id="IPR000835">
    <property type="entry name" value="HTH_MarR-typ"/>
</dbReference>
<dbReference type="InterPro" id="IPR055166">
    <property type="entry name" value="Transc_reg_Sar_Rot_HTH"/>
</dbReference>